<dbReference type="Proteomes" id="UP000192132">
    <property type="component" value="Unassembled WGS sequence"/>
</dbReference>
<evidence type="ECO:0000313" key="6">
    <source>
        <dbReference type="EMBL" id="ONG38452.1"/>
    </source>
</evidence>
<dbReference type="Gene3D" id="3.40.50.360">
    <property type="match status" value="1"/>
</dbReference>
<dbReference type="EMBL" id="MLCN01000033">
    <property type="protein sequence ID" value="ONG38452.1"/>
    <property type="molecule type" value="Genomic_DNA"/>
</dbReference>
<dbReference type="Pfam" id="PF03358">
    <property type="entry name" value="FMN_red"/>
    <property type="match status" value="1"/>
</dbReference>
<dbReference type="AlphaFoldDB" id="A0A1S8CRK1"/>
<dbReference type="GO" id="GO:0009055">
    <property type="term" value="F:electron transfer activity"/>
    <property type="evidence" value="ECO:0007669"/>
    <property type="project" value="InterPro"/>
</dbReference>
<keyword evidence="3" id="KW-0285">Flavoprotein</keyword>
<keyword evidence="4" id="KW-0288">FMN</keyword>
<dbReference type="GO" id="GO:0016020">
    <property type="term" value="C:membrane"/>
    <property type="evidence" value="ECO:0007669"/>
    <property type="project" value="TreeGrafter"/>
</dbReference>
<feature type="domain" description="Flavodoxin-like" evidence="5">
    <location>
        <begin position="5"/>
        <end position="193"/>
    </location>
</feature>
<comment type="similarity">
    <text evidence="2">Belongs to the WrbA family.</text>
</comment>
<evidence type="ECO:0000256" key="1">
    <source>
        <dbReference type="ARBA" id="ARBA00001917"/>
    </source>
</evidence>
<dbReference type="GO" id="GO:0003955">
    <property type="term" value="F:NAD(P)H dehydrogenase (quinone) activity"/>
    <property type="evidence" value="ECO:0007669"/>
    <property type="project" value="InterPro"/>
</dbReference>
<dbReference type="PANTHER" id="PTHR30546">
    <property type="entry name" value="FLAVODOXIN-RELATED PROTEIN WRBA-RELATED"/>
    <property type="match status" value="1"/>
</dbReference>
<dbReference type="FunFam" id="3.40.50.360:FF:000001">
    <property type="entry name" value="NAD(P)H dehydrogenase (Quinone) FQR1-like"/>
    <property type="match status" value="1"/>
</dbReference>
<proteinExistence type="inferred from homology"/>
<dbReference type="InterPro" id="IPR029039">
    <property type="entry name" value="Flavoprotein-like_sf"/>
</dbReference>
<evidence type="ECO:0000256" key="4">
    <source>
        <dbReference type="ARBA" id="ARBA00022643"/>
    </source>
</evidence>
<dbReference type="OrthoDB" id="9801479at2"/>
<sequence>MSRYVLVLYYSKYGTTRQMAHLIAEGVEQQGLQHGLEARIRTVPDIAPVTTVQAASIPPEGELYCELEDLRQCAGLALGSPTRFGNMASPLKYFLDQTSSLWLAGDLQGKPACVFTATGTMHGGQESTLLSMMNPLLHHGMFLMGLPYAQPALSSTQRGGTPYGASYVTGPSHDQPLSTEEKSLCIAQGQRLAKLAQILAEQERIQ</sequence>
<protein>
    <submittedName>
        <fullName evidence="6">NAD(P)H:quinone oxidoreductase, type IV</fullName>
    </submittedName>
</protein>
<dbReference type="InterPro" id="IPR001226">
    <property type="entry name" value="Flavodoxin_CS"/>
</dbReference>
<keyword evidence="7" id="KW-1185">Reference proteome</keyword>
<gene>
    <name evidence="6" type="ORF">BKE30_12385</name>
</gene>
<dbReference type="NCBIfam" id="TIGR01755">
    <property type="entry name" value="flav_wrbA"/>
    <property type="match status" value="1"/>
</dbReference>
<accession>A0A1S8CRK1</accession>
<organism evidence="6 7">
    <name type="scientific">Alkanindiges hydrocarboniclasticus</name>
    <dbReference type="NCBI Taxonomy" id="1907941"/>
    <lineage>
        <taxon>Bacteria</taxon>
        <taxon>Pseudomonadati</taxon>
        <taxon>Pseudomonadota</taxon>
        <taxon>Gammaproteobacteria</taxon>
        <taxon>Moraxellales</taxon>
        <taxon>Moraxellaceae</taxon>
        <taxon>Alkanindiges</taxon>
    </lineage>
</organism>
<evidence type="ECO:0000256" key="2">
    <source>
        <dbReference type="ARBA" id="ARBA00006961"/>
    </source>
</evidence>
<dbReference type="RefSeq" id="WP_076878917.1">
    <property type="nucleotide sequence ID" value="NZ_MLCN01000033.1"/>
</dbReference>
<dbReference type="NCBIfam" id="NF002999">
    <property type="entry name" value="PRK03767.1"/>
    <property type="match status" value="1"/>
</dbReference>
<dbReference type="InterPro" id="IPR010089">
    <property type="entry name" value="Flavoprotein_WrbA-like"/>
</dbReference>
<evidence type="ECO:0000313" key="7">
    <source>
        <dbReference type="Proteomes" id="UP000192132"/>
    </source>
</evidence>
<dbReference type="PROSITE" id="PS50902">
    <property type="entry name" value="FLAVODOXIN_LIKE"/>
    <property type="match status" value="1"/>
</dbReference>
<dbReference type="PROSITE" id="PS00201">
    <property type="entry name" value="FLAVODOXIN"/>
    <property type="match status" value="1"/>
</dbReference>
<dbReference type="InterPro" id="IPR005025">
    <property type="entry name" value="FMN_Rdtase-like_dom"/>
</dbReference>
<comment type="cofactor">
    <cofactor evidence="1">
        <name>FMN</name>
        <dbReference type="ChEBI" id="CHEBI:58210"/>
    </cofactor>
</comment>
<evidence type="ECO:0000259" key="5">
    <source>
        <dbReference type="PROSITE" id="PS50902"/>
    </source>
</evidence>
<dbReference type="SUPFAM" id="SSF52218">
    <property type="entry name" value="Flavoproteins"/>
    <property type="match status" value="1"/>
</dbReference>
<dbReference type="InterPro" id="IPR008254">
    <property type="entry name" value="Flavodoxin/NO_synth"/>
</dbReference>
<comment type="caution">
    <text evidence="6">The sequence shown here is derived from an EMBL/GenBank/DDBJ whole genome shotgun (WGS) entry which is preliminary data.</text>
</comment>
<dbReference type="STRING" id="1907941.BKE30_12385"/>
<dbReference type="GO" id="GO:0010181">
    <property type="term" value="F:FMN binding"/>
    <property type="evidence" value="ECO:0007669"/>
    <property type="project" value="InterPro"/>
</dbReference>
<evidence type="ECO:0000256" key="3">
    <source>
        <dbReference type="ARBA" id="ARBA00022630"/>
    </source>
</evidence>
<name>A0A1S8CRK1_9GAMM</name>
<dbReference type="PANTHER" id="PTHR30546:SF23">
    <property type="entry name" value="FLAVOPROTEIN-LIKE PROTEIN YCP4-RELATED"/>
    <property type="match status" value="1"/>
</dbReference>
<reference evidence="6 7" key="1">
    <citation type="submission" date="2016-10" db="EMBL/GenBank/DDBJ databases">
        <title>Draft Genome sequence of Alkanindiges sp. strain H1.</title>
        <authorList>
            <person name="Subhash Y."/>
            <person name="Lee S."/>
        </authorList>
    </citation>
    <scope>NUCLEOTIDE SEQUENCE [LARGE SCALE GENOMIC DNA]</scope>
    <source>
        <strain evidence="6 7">H1</strain>
    </source>
</reference>